<keyword evidence="2 11" id="KW-0004">4Fe-4S</keyword>
<evidence type="ECO:0000256" key="12">
    <source>
        <dbReference type="SAM" id="MobiDB-lite"/>
    </source>
</evidence>
<feature type="region of interest" description="Disordered" evidence="12">
    <location>
        <begin position="1"/>
        <end position="24"/>
    </location>
</feature>
<keyword evidence="3 11" id="KW-0963">Cytoplasm</keyword>
<dbReference type="InterPro" id="IPR007197">
    <property type="entry name" value="rSAM"/>
</dbReference>
<dbReference type="InterPro" id="IPR013848">
    <property type="entry name" value="Methylthiotransferase_N"/>
</dbReference>
<organism evidence="16 17">
    <name type="scientific">Heyndrickxia oleronia</name>
    <dbReference type="NCBI Taxonomy" id="38875"/>
    <lineage>
        <taxon>Bacteria</taxon>
        <taxon>Bacillati</taxon>
        <taxon>Bacillota</taxon>
        <taxon>Bacilli</taxon>
        <taxon>Bacillales</taxon>
        <taxon>Bacillaceae</taxon>
        <taxon>Heyndrickxia</taxon>
    </lineage>
</organism>
<dbReference type="EMBL" id="JAROYP010000010">
    <property type="protein sequence ID" value="MDH5162543.1"/>
    <property type="molecule type" value="Genomic_DNA"/>
</dbReference>
<dbReference type="HAMAP" id="MF_01864">
    <property type="entry name" value="tRNA_metthiotr_MiaB"/>
    <property type="match status" value="1"/>
</dbReference>
<feature type="domain" description="TRAM" evidence="13">
    <location>
        <begin position="443"/>
        <end position="506"/>
    </location>
</feature>
<evidence type="ECO:0000256" key="5">
    <source>
        <dbReference type="ARBA" id="ARBA00022691"/>
    </source>
</evidence>
<evidence type="ECO:0000313" key="17">
    <source>
        <dbReference type="Proteomes" id="UP001159179"/>
    </source>
</evidence>
<dbReference type="PROSITE" id="PS51918">
    <property type="entry name" value="RADICAL_SAM"/>
    <property type="match status" value="1"/>
</dbReference>
<evidence type="ECO:0000259" key="15">
    <source>
        <dbReference type="PROSITE" id="PS51918"/>
    </source>
</evidence>
<dbReference type="AlphaFoldDB" id="A0AAW6SWA1"/>
<evidence type="ECO:0000256" key="11">
    <source>
        <dbReference type="HAMAP-Rule" id="MF_01864"/>
    </source>
</evidence>
<evidence type="ECO:0000313" key="16">
    <source>
        <dbReference type="EMBL" id="MDH5162543.1"/>
    </source>
</evidence>
<keyword evidence="9 11" id="KW-0411">Iron-sulfur</keyword>
<comment type="subcellular location">
    <subcellularLocation>
        <location evidence="11">Cytoplasm</location>
    </subcellularLocation>
</comment>
<feature type="domain" description="MTTase N-terminal" evidence="14">
    <location>
        <begin position="69"/>
        <end position="187"/>
    </location>
</feature>
<dbReference type="GO" id="GO:0035597">
    <property type="term" value="F:tRNA-2-methylthio-N(6)-dimethylallyladenosine(37) synthase activity"/>
    <property type="evidence" value="ECO:0007669"/>
    <property type="project" value="UniProtKB-EC"/>
</dbReference>
<dbReference type="Pfam" id="PF00919">
    <property type="entry name" value="UPF0004"/>
    <property type="match status" value="1"/>
</dbReference>
<dbReference type="PANTHER" id="PTHR43020">
    <property type="entry name" value="CDK5 REGULATORY SUBUNIT-ASSOCIATED PROTEIN 1"/>
    <property type="match status" value="1"/>
</dbReference>
<dbReference type="GO" id="GO:0005829">
    <property type="term" value="C:cytosol"/>
    <property type="evidence" value="ECO:0007669"/>
    <property type="project" value="TreeGrafter"/>
</dbReference>
<proteinExistence type="inferred from homology"/>
<dbReference type="InterPro" id="IPR002792">
    <property type="entry name" value="TRAM_dom"/>
</dbReference>
<comment type="subunit">
    <text evidence="11">Monomer.</text>
</comment>
<dbReference type="PROSITE" id="PS01278">
    <property type="entry name" value="MTTASE_RADICAL"/>
    <property type="match status" value="1"/>
</dbReference>
<dbReference type="InterPro" id="IPR058240">
    <property type="entry name" value="rSAM_sf"/>
</dbReference>
<evidence type="ECO:0000259" key="13">
    <source>
        <dbReference type="PROSITE" id="PS50926"/>
    </source>
</evidence>
<dbReference type="PROSITE" id="PS50926">
    <property type="entry name" value="TRAM"/>
    <property type="match status" value="1"/>
</dbReference>
<feature type="binding site" evidence="11">
    <location>
        <position position="231"/>
    </location>
    <ligand>
        <name>[4Fe-4S] cluster</name>
        <dbReference type="ChEBI" id="CHEBI:49883"/>
        <label>2</label>
        <note>4Fe-4S-S-AdoMet</note>
    </ligand>
</feature>
<evidence type="ECO:0000256" key="3">
    <source>
        <dbReference type="ARBA" id="ARBA00022490"/>
    </source>
</evidence>
<name>A0AAW6SWA1_9BACI</name>
<keyword evidence="4 11" id="KW-0808">Transferase</keyword>
<keyword evidence="6 11" id="KW-0819">tRNA processing</keyword>
<feature type="binding site" evidence="11">
    <location>
        <position position="228"/>
    </location>
    <ligand>
        <name>[4Fe-4S] cluster</name>
        <dbReference type="ChEBI" id="CHEBI:49883"/>
        <label>2</label>
        <note>4Fe-4S-S-AdoMet</note>
    </ligand>
</feature>
<comment type="catalytic activity">
    <reaction evidence="11">
        <text>N(6)-dimethylallyladenosine(37) in tRNA + (sulfur carrier)-SH + AH2 + 2 S-adenosyl-L-methionine = 2-methylsulfanyl-N(6)-dimethylallyladenosine(37) in tRNA + (sulfur carrier)-H + 5'-deoxyadenosine + L-methionine + A + S-adenosyl-L-homocysteine + 2 H(+)</text>
        <dbReference type="Rhea" id="RHEA:37067"/>
        <dbReference type="Rhea" id="RHEA-COMP:10375"/>
        <dbReference type="Rhea" id="RHEA-COMP:10376"/>
        <dbReference type="Rhea" id="RHEA-COMP:14737"/>
        <dbReference type="Rhea" id="RHEA-COMP:14739"/>
        <dbReference type="ChEBI" id="CHEBI:13193"/>
        <dbReference type="ChEBI" id="CHEBI:15378"/>
        <dbReference type="ChEBI" id="CHEBI:17319"/>
        <dbReference type="ChEBI" id="CHEBI:17499"/>
        <dbReference type="ChEBI" id="CHEBI:29917"/>
        <dbReference type="ChEBI" id="CHEBI:57844"/>
        <dbReference type="ChEBI" id="CHEBI:57856"/>
        <dbReference type="ChEBI" id="CHEBI:59789"/>
        <dbReference type="ChEBI" id="CHEBI:64428"/>
        <dbReference type="ChEBI" id="CHEBI:74415"/>
        <dbReference type="ChEBI" id="CHEBI:74417"/>
        <dbReference type="EC" id="2.8.4.3"/>
    </reaction>
</comment>
<dbReference type="InterPro" id="IPR005839">
    <property type="entry name" value="Methylthiotransferase"/>
</dbReference>
<evidence type="ECO:0000256" key="10">
    <source>
        <dbReference type="ARBA" id="ARBA00033765"/>
    </source>
</evidence>
<reference evidence="16" key="1">
    <citation type="submission" date="2023-03" db="EMBL/GenBank/DDBJ databases">
        <title>Bacterial isolates from washroom surfaces on a university campus.</title>
        <authorList>
            <person name="Holman D.B."/>
            <person name="Gzyl K.E."/>
            <person name="Taheri A.E."/>
        </authorList>
    </citation>
    <scope>NUCLEOTIDE SEQUENCE</scope>
    <source>
        <strain evidence="16">RD03</strain>
    </source>
</reference>
<dbReference type="NCBIfam" id="TIGR01574">
    <property type="entry name" value="miaB-methiolase"/>
    <property type="match status" value="1"/>
</dbReference>
<dbReference type="NCBIfam" id="TIGR00089">
    <property type="entry name" value="MiaB/RimO family radical SAM methylthiotransferase"/>
    <property type="match status" value="1"/>
</dbReference>
<dbReference type="InterPro" id="IPR038135">
    <property type="entry name" value="Methylthiotransferase_N_sf"/>
</dbReference>
<evidence type="ECO:0000256" key="1">
    <source>
        <dbReference type="ARBA" id="ARBA00003234"/>
    </source>
</evidence>
<dbReference type="EC" id="2.8.4.3" evidence="10 11"/>
<dbReference type="FunFam" id="3.80.30.20:FF:000001">
    <property type="entry name" value="tRNA-2-methylthio-N(6)-dimethylallyladenosine synthase 2"/>
    <property type="match status" value="1"/>
</dbReference>
<dbReference type="Pfam" id="PF04055">
    <property type="entry name" value="Radical_SAM"/>
    <property type="match status" value="1"/>
</dbReference>
<dbReference type="InterPro" id="IPR020612">
    <property type="entry name" value="Methylthiotransferase_CS"/>
</dbReference>
<dbReference type="Gene3D" id="3.80.30.20">
    <property type="entry name" value="tm_1862 like domain"/>
    <property type="match status" value="1"/>
</dbReference>
<dbReference type="RefSeq" id="WP_280617442.1">
    <property type="nucleotide sequence ID" value="NZ_JAROYP010000010.1"/>
</dbReference>
<dbReference type="PANTHER" id="PTHR43020:SF2">
    <property type="entry name" value="MITOCHONDRIAL TRNA METHYLTHIOTRANSFERASE CDK5RAP1"/>
    <property type="match status" value="1"/>
</dbReference>
<dbReference type="InterPro" id="IPR006463">
    <property type="entry name" value="MiaB_methiolase"/>
</dbReference>
<dbReference type="SFLD" id="SFLDG01082">
    <property type="entry name" value="B12-binding_domain_containing"/>
    <property type="match status" value="1"/>
</dbReference>
<gene>
    <name evidence="11 16" type="primary">miaB</name>
    <name evidence="16" type="ORF">P5X88_16540</name>
</gene>
<dbReference type="SFLD" id="SFLDS00029">
    <property type="entry name" value="Radical_SAM"/>
    <property type="match status" value="1"/>
</dbReference>
<feature type="domain" description="Radical SAM core" evidence="15">
    <location>
        <begin position="210"/>
        <end position="440"/>
    </location>
</feature>
<evidence type="ECO:0000256" key="9">
    <source>
        <dbReference type="ARBA" id="ARBA00023014"/>
    </source>
</evidence>
<comment type="function">
    <text evidence="1 11">Catalyzes the methylthiolation of N6-(dimethylallyl)adenosine (i(6)A), leading to the formation of 2-methylthio-N6-(dimethylallyl)adenosine (ms(2)i(6)A) at position 37 in tRNAs that read codons beginning with uridine.</text>
</comment>
<protein>
    <recommendedName>
        <fullName evidence="10 11">tRNA-2-methylthio-N(6)-dimethylallyladenosine synthase</fullName>
        <ecNumber evidence="10 11">2.8.4.3</ecNumber>
    </recommendedName>
    <alternativeName>
        <fullName evidence="11">(Dimethylallyl)adenosine tRNA methylthiotransferase MiaB</fullName>
    </alternativeName>
    <alternativeName>
        <fullName evidence="11">tRNA-i(6)A37 methylthiotransferase</fullName>
    </alternativeName>
</protein>
<feature type="binding site" evidence="11">
    <location>
        <position position="148"/>
    </location>
    <ligand>
        <name>[4Fe-4S] cluster</name>
        <dbReference type="ChEBI" id="CHEBI:49883"/>
        <label>1</label>
    </ligand>
</feature>
<comment type="cofactor">
    <cofactor evidence="11">
        <name>[4Fe-4S] cluster</name>
        <dbReference type="ChEBI" id="CHEBI:49883"/>
    </cofactor>
    <text evidence="11">Binds 2 [4Fe-4S] clusters. One cluster is coordinated with 3 cysteines and an exchangeable S-adenosyl-L-methionine.</text>
</comment>
<keyword evidence="5 11" id="KW-0949">S-adenosyl-L-methionine</keyword>
<dbReference type="SFLD" id="SFLDG01061">
    <property type="entry name" value="methylthiotransferase"/>
    <property type="match status" value="1"/>
</dbReference>
<dbReference type="Pfam" id="PF01938">
    <property type="entry name" value="TRAM"/>
    <property type="match status" value="1"/>
</dbReference>
<dbReference type="InterPro" id="IPR023404">
    <property type="entry name" value="rSAM_horseshoe"/>
</dbReference>
<dbReference type="CDD" id="cd01335">
    <property type="entry name" value="Radical_SAM"/>
    <property type="match status" value="1"/>
</dbReference>
<evidence type="ECO:0000256" key="7">
    <source>
        <dbReference type="ARBA" id="ARBA00022723"/>
    </source>
</evidence>
<feature type="binding site" evidence="11">
    <location>
        <position position="78"/>
    </location>
    <ligand>
        <name>[4Fe-4S] cluster</name>
        <dbReference type="ChEBI" id="CHEBI:49883"/>
        <label>1</label>
    </ligand>
</feature>
<evidence type="ECO:0000259" key="14">
    <source>
        <dbReference type="PROSITE" id="PS51449"/>
    </source>
</evidence>
<dbReference type="GO" id="GO:0051539">
    <property type="term" value="F:4 iron, 4 sulfur cluster binding"/>
    <property type="evidence" value="ECO:0007669"/>
    <property type="project" value="UniProtKB-UniRule"/>
</dbReference>
<dbReference type="Gene3D" id="3.40.50.12160">
    <property type="entry name" value="Methylthiotransferase, N-terminal domain"/>
    <property type="match status" value="1"/>
</dbReference>
<evidence type="ECO:0000256" key="2">
    <source>
        <dbReference type="ARBA" id="ARBA00022485"/>
    </source>
</evidence>
<keyword evidence="8 11" id="KW-0408">Iron</keyword>
<sequence length="514" mass="58942">MNEKQRLEGQQIKTATPTDKKSEKDYSKYFQSVYIPPNLKEAKRRGKEEVKYEKDFHISEEFKGMGNGKKFYIRTYGCQMNEHDTEVMAGIFMQLGYEPTDSVDDANVILLNTCAIRENAENKVFGEIGHLKPLKLEKPDLLVGVCGCMSQEESVVNKILEKHHHVDMIFGTHNIHRLPQILKEAYMSKAMVVEVWSKEGDVIENLPKVRKGQIKAWVNIMYGCDKFCTYCIVPYTRGKERSRRPEDIIQEVRHLAAQGYKEITLLGQNVNAYGKDFEDINYGLGDLMDELHKIDIPRIRFTTSHPRDFDDRLIEVLAKKGNLVEHIHLPVQSGSSAMLKIMARKYTRERYLELVGKIKKAIPDVALSTDIIVGFPNETEEQFEETMSLYREVGFEMAYTFIYSPREGTPAAKMKDNVPMEVKKERLQRLNALVNEMSREALEKYKGQVVEVLVEGESKNNPDVLAGYTRKNKLVNFIGPKSAIGKLVNVKITDAKTWSLNGEMIEELEVVEVK</sequence>
<evidence type="ECO:0000256" key="4">
    <source>
        <dbReference type="ARBA" id="ARBA00022679"/>
    </source>
</evidence>
<evidence type="ECO:0000256" key="8">
    <source>
        <dbReference type="ARBA" id="ARBA00023004"/>
    </source>
</evidence>
<evidence type="ECO:0000256" key="6">
    <source>
        <dbReference type="ARBA" id="ARBA00022694"/>
    </source>
</evidence>
<comment type="similarity">
    <text evidence="11">Belongs to the methylthiotransferase family. MiaB subfamily.</text>
</comment>
<dbReference type="SFLD" id="SFLDF00273">
    <property type="entry name" value="(dimethylallyl)adenosine_tRNA"/>
    <property type="match status" value="1"/>
</dbReference>
<dbReference type="InterPro" id="IPR006638">
    <property type="entry name" value="Elp3/MiaA/NifB-like_rSAM"/>
</dbReference>
<dbReference type="GO" id="GO:0046872">
    <property type="term" value="F:metal ion binding"/>
    <property type="evidence" value="ECO:0007669"/>
    <property type="project" value="UniProtKB-KW"/>
</dbReference>
<comment type="caution">
    <text evidence="16">The sequence shown here is derived from an EMBL/GenBank/DDBJ whole genome shotgun (WGS) entry which is preliminary data.</text>
</comment>
<accession>A0AAW6SWA1</accession>
<dbReference type="PROSITE" id="PS51449">
    <property type="entry name" value="MTTASE_N"/>
    <property type="match status" value="1"/>
</dbReference>
<dbReference type="SMART" id="SM00729">
    <property type="entry name" value="Elp3"/>
    <property type="match status" value="1"/>
</dbReference>
<feature type="binding site" evidence="11">
    <location>
        <position position="224"/>
    </location>
    <ligand>
        <name>[4Fe-4S] cluster</name>
        <dbReference type="ChEBI" id="CHEBI:49883"/>
        <label>2</label>
        <note>4Fe-4S-S-AdoMet</note>
    </ligand>
</feature>
<feature type="binding site" evidence="11">
    <location>
        <position position="114"/>
    </location>
    <ligand>
        <name>[4Fe-4S] cluster</name>
        <dbReference type="ChEBI" id="CHEBI:49883"/>
        <label>1</label>
    </ligand>
</feature>
<keyword evidence="7 11" id="KW-0479">Metal-binding</keyword>
<dbReference type="SUPFAM" id="SSF102114">
    <property type="entry name" value="Radical SAM enzymes"/>
    <property type="match status" value="1"/>
</dbReference>
<dbReference type="Proteomes" id="UP001159179">
    <property type="component" value="Unassembled WGS sequence"/>
</dbReference>
<dbReference type="FunFam" id="3.40.50.12160:FF:000006">
    <property type="entry name" value="tRNA-2-methylthio-N(6)-dimethylallyladenosine synthase"/>
    <property type="match status" value="1"/>
</dbReference>